<dbReference type="RefSeq" id="WP_196183659.1">
    <property type="nucleotide sequence ID" value="NZ_JADLJW010000041.1"/>
</dbReference>
<accession>A0AAW4BZT5</accession>
<organism evidence="1 2">
    <name type="scientific">Pseudomonas putida</name>
    <name type="common">Arthrobacter siderocapsulatus</name>
    <dbReference type="NCBI Taxonomy" id="303"/>
    <lineage>
        <taxon>Bacteria</taxon>
        <taxon>Pseudomonadati</taxon>
        <taxon>Pseudomonadota</taxon>
        <taxon>Gammaproteobacteria</taxon>
        <taxon>Pseudomonadales</taxon>
        <taxon>Pseudomonadaceae</taxon>
        <taxon>Pseudomonas</taxon>
    </lineage>
</organism>
<evidence type="ECO:0000313" key="2">
    <source>
        <dbReference type="Proteomes" id="UP000639504"/>
    </source>
</evidence>
<protein>
    <submittedName>
        <fullName evidence="1">Uncharacterized protein</fullName>
    </submittedName>
</protein>
<name>A0AAW4BZT5_PSEPU</name>
<proteinExistence type="predicted"/>
<dbReference type="AlphaFoldDB" id="A0AAW4BZT5"/>
<reference evidence="1" key="1">
    <citation type="submission" date="2020-10" db="EMBL/GenBank/DDBJ databases">
        <title>Genome sequences of Pseudomonas isolates.</title>
        <authorList>
            <person name="Wessels L."/>
            <person name="Reich F."/>
            <person name="Hammerl J."/>
        </authorList>
    </citation>
    <scope>NUCLEOTIDE SEQUENCE</scope>
    <source>
        <strain evidence="1">20-MO00640-0</strain>
    </source>
</reference>
<sequence length="112" mass="12425">MQEVIKNSQGQLDALRQEVITGTEAFREKPRFFVTQSGNGWAVVSTSNNRVYGRNTSYQHAIRYADSLERVIDAKTLPMVAVVKVREVSERATRWTALIALALILLAGATSS</sequence>
<evidence type="ECO:0000313" key="1">
    <source>
        <dbReference type="EMBL" id="MBF8738722.1"/>
    </source>
</evidence>
<dbReference type="Proteomes" id="UP000639504">
    <property type="component" value="Unassembled WGS sequence"/>
</dbReference>
<gene>
    <name evidence="1" type="ORF">IR015_25290</name>
</gene>
<dbReference type="EMBL" id="JADLKB010000049">
    <property type="protein sequence ID" value="MBF8738722.1"/>
    <property type="molecule type" value="Genomic_DNA"/>
</dbReference>
<comment type="caution">
    <text evidence="1">The sequence shown here is derived from an EMBL/GenBank/DDBJ whole genome shotgun (WGS) entry which is preliminary data.</text>
</comment>